<evidence type="ECO:0000256" key="6">
    <source>
        <dbReference type="SAM" id="MobiDB-lite"/>
    </source>
</evidence>
<evidence type="ECO:0000256" key="1">
    <source>
        <dbReference type="ARBA" id="ARBA00009764"/>
    </source>
</evidence>
<comment type="subcellular location">
    <subcellularLocation>
        <location evidence="5">Secreted</location>
    </subcellularLocation>
    <subcellularLocation>
        <location evidence="5">Bacterial flagellum</location>
    </subcellularLocation>
</comment>
<evidence type="ECO:0000256" key="4">
    <source>
        <dbReference type="ARBA" id="ARBA00023143"/>
    </source>
</evidence>
<keyword evidence="5" id="KW-0964">Secreted</keyword>
<dbReference type="Pfam" id="PF02465">
    <property type="entry name" value="FliD_N"/>
    <property type="match status" value="1"/>
</dbReference>
<dbReference type="EMBL" id="BNAQ01000003">
    <property type="protein sequence ID" value="GHH19298.1"/>
    <property type="molecule type" value="Genomic_DNA"/>
</dbReference>
<evidence type="ECO:0000259" key="7">
    <source>
        <dbReference type="Pfam" id="PF02465"/>
    </source>
</evidence>
<evidence type="ECO:0000259" key="8">
    <source>
        <dbReference type="Pfam" id="PF07195"/>
    </source>
</evidence>
<comment type="caution">
    <text evidence="9">The sequence shown here is derived from an EMBL/GenBank/DDBJ whole genome shotgun (WGS) entry which is preliminary data.</text>
</comment>
<proteinExistence type="inferred from homology"/>
<feature type="domain" description="Flagellar hook-associated protein 2 N-terminal" evidence="7">
    <location>
        <begin position="29"/>
        <end position="127"/>
    </location>
</feature>
<name>A0ABQ3LMI4_9SPHN</name>
<protein>
    <recommendedName>
        <fullName evidence="5">Flagellar hook-associated protein 2</fullName>
        <shortName evidence="5">HAP2</shortName>
    </recommendedName>
    <alternativeName>
        <fullName evidence="5">Flagellar cap protein</fullName>
    </alternativeName>
</protein>
<dbReference type="InterPro" id="IPR003481">
    <property type="entry name" value="FliD_N"/>
</dbReference>
<dbReference type="PANTHER" id="PTHR30288">
    <property type="entry name" value="FLAGELLAR CAP/ASSEMBLY PROTEIN FLID"/>
    <property type="match status" value="1"/>
</dbReference>
<gene>
    <name evidence="9" type="ORF">GCM10008023_26230</name>
</gene>
<feature type="domain" description="Flagellar hook-associated protein 2 C-terminal" evidence="8">
    <location>
        <begin position="245"/>
        <end position="490"/>
    </location>
</feature>
<evidence type="ECO:0000256" key="3">
    <source>
        <dbReference type="ARBA" id="ARBA00023054"/>
    </source>
</evidence>
<reference evidence="10" key="1">
    <citation type="journal article" date="2019" name="Int. J. Syst. Evol. Microbiol.">
        <title>The Global Catalogue of Microorganisms (GCM) 10K type strain sequencing project: providing services to taxonomists for standard genome sequencing and annotation.</title>
        <authorList>
            <consortium name="The Broad Institute Genomics Platform"/>
            <consortium name="The Broad Institute Genome Sequencing Center for Infectious Disease"/>
            <person name="Wu L."/>
            <person name="Ma J."/>
        </authorList>
    </citation>
    <scope>NUCLEOTIDE SEQUENCE [LARGE SCALE GENOMIC DNA]</scope>
    <source>
        <strain evidence="10">CGMCC 1.8957</strain>
    </source>
</reference>
<keyword evidence="4 5" id="KW-0975">Bacterial flagellum</keyword>
<keyword evidence="3" id="KW-0175">Coiled coil</keyword>
<sequence>MVTTTATTPTTSTATVSGSSILTSLGAGSGVDTASLIKSLVSAQFAAKNASLSAQDTALTAQISSVAKVQSAITSFASALTSLVTGGSLASQPTSSDASVLTATALPGAKLAGLSTQVTVNALATAQTAIAGFPSGAPTFDAGTLTLTFGTAADSAVSSLTTSSAPIQIAIAQGAKLTDVAAAINASGKGLTASVVTDVNGAAYLSMKGPTGTAQAFTLSGTGNLSQLNVGGGSGTAAASINSNAGNANLTVDGVSVERTSNTISDLVAGVKLTLTGVSPRTSTTTSSGTTSVAKPVSLGSTTPRDGIAQAVTDFVTTYNQVLAELKTETDPATGPLRSDYNATNLLRSLRGLTVTPLSSGGAAGDPVNLASIGVATNKDGTLSVDSTKLNTALLKTPAAVEALFANGTGATGGGLAAALNAITSAATNNKVIVNGQAQSTGLVGSTALYTAKLAKVNDAEAQVTTDTAAYQDRLTKQYAASDAMVAAYKASAKALQSQIDQWNKTGG</sequence>
<feature type="compositionally biased region" description="Low complexity" evidence="6">
    <location>
        <begin position="280"/>
        <end position="292"/>
    </location>
</feature>
<feature type="region of interest" description="Disordered" evidence="6">
    <location>
        <begin position="280"/>
        <end position="299"/>
    </location>
</feature>
<accession>A0ABQ3LMI4</accession>
<comment type="similarity">
    <text evidence="1 5">Belongs to the FliD family.</text>
</comment>
<dbReference type="RefSeq" id="WP_189676600.1">
    <property type="nucleotide sequence ID" value="NZ_BNAQ01000003.1"/>
</dbReference>
<evidence type="ECO:0000256" key="2">
    <source>
        <dbReference type="ARBA" id="ARBA00011255"/>
    </source>
</evidence>
<dbReference type="PANTHER" id="PTHR30288:SF0">
    <property type="entry name" value="FLAGELLAR HOOK-ASSOCIATED PROTEIN 2"/>
    <property type="match status" value="1"/>
</dbReference>
<dbReference type="InterPro" id="IPR040026">
    <property type="entry name" value="FliD"/>
</dbReference>
<evidence type="ECO:0000256" key="5">
    <source>
        <dbReference type="RuleBase" id="RU362066"/>
    </source>
</evidence>
<dbReference type="Pfam" id="PF07195">
    <property type="entry name" value="FliD_C"/>
    <property type="match status" value="1"/>
</dbReference>
<evidence type="ECO:0000313" key="10">
    <source>
        <dbReference type="Proteomes" id="UP000652430"/>
    </source>
</evidence>
<organism evidence="9 10">
    <name type="scientific">Sphingomonas glacialis</name>
    <dbReference type="NCBI Taxonomy" id="658225"/>
    <lineage>
        <taxon>Bacteria</taxon>
        <taxon>Pseudomonadati</taxon>
        <taxon>Pseudomonadota</taxon>
        <taxon>Alphaproteobacteria</taxon>
        <taxon>Sphingomonadales</taxon>
        <taxon>Sphingomonadaceae</taxon>
        <taxon>Sphingomonas</taxon>
    </lineage>
</organism>
<keyword evidence="10" id="KW-1185">Reference proteome</keyword>
<dbReference type="InterPro" id="IPR010809">
    <property type="entry name" value="FliD_C"/>
</dbReference>
<dbReference type="Proteomes" id="UP000652430">
    <property type="component" value="Unassembled WGS sequence"/>
</dbReference>
<comment type="subunit">
    <text evidence="2 5">Homopentamer.</text>
</comment>
<comment type="function">
    <text evidence="5">Required for morphogenesis and for the elongation of the flagellar filament by facilitating polymerization of the flagellin monomers at the tip of growing filament. Forms a capping structure, which prevents flagellin subunits (transported through the central channel of the flagellum) from leaking out without polymerization at the distal end.</text>
</comment>
<evidence type="ECO:0000313" key="9">
    <source>
        <dbReference type="EMBL" id="GHH19298.1"/>
    </source>
</evidence>